<dbReference type="EMBL" id="BIMX01000018">
    <property type="protein sequence ID" value="GCF00447.1"/>
    <property type="molecule type" value="Genomic_DNA"/>
</dbReference>
<evidence type="ECO:0000256" key="1">
    <source>
        <dbReference type="ARBA" id="ARBA00023125"/>
    </source>
</evidence>
<feature type="compositionally biased region" description="Polar residues" evidence="3">
    <location>
        <begin position="40"/>
        <end position="53"/>
    </location>
</feature>
<evidence type="ECO:0000259" key="4">
    <source>
        <dbReference type="PROSITE" id="PS50118"/>
    </source>
</evidence>
<dbReference type="GO" id="GO:0005634">
    <property type="term" value="C:nucleus"/>
    <property type="evidence" value="ECO:0007669"/>
    <property type="project" value="UniProtKB-UniRule"/>
</dbReference>
<feature type="domain" description="HMG box" evidence="4">
    <location>
        <begin position="404"/>
        <end position="472"/>
    </location>
</feature>
<dbReference type="InterPro" id="IPR036910">
    <property type="entry name" value="HMG_box_dom_sf"/>
</dbReference>
<evidence type="ECO:0000313" key="6">
    <source>
        <dbReference type="Proteomes" id="UP000301737"/>
    </source>
</evidence>
<dbReference type="PROSITE" id="PS50118">
    <property type="entry name" value="HMG_BOX_2"/>
    <property type="match status" value="2"/>
</dbReference>
<organism evidence="5 6">
    <name type="scientific">Zygosaccharomyces mellis</name>
    <dbReference type="NCBI Taxonomy" id="42258"/>
    <lineage>
        <taxon>Eukaryota</taxon>
        <taxon>Fungi</taxon>
        <taxon>Dikarya</taxon>
        <taxon>Ascomycota</taxon>
        <taxon>Saccharomycotina</taxon>
        <taxon>Saccharomycetes</taxon>
        <taxon>Saccharomycetales</taxon>
        <taxon>Saccharomycetaceae</taxon>
        <taxon>Zygosaccharomyces</taxon>
    </lineage>
</organism>
<keyword evidence="2" id="KW-0539">Nucleus</keyword>
<dbReference type="SMART" id="SM00398">
    <property type="entry name" value="HMG"/>
    <property type="match status" value="2"/>
</dbReference>
<feature type="DNA-binding region" description="HMG box" evidence="2">
    <location>
        <begin position="404"/>
        <end position="472"/>
    </location>
</feature>
<dbReference type="InterPro" id="IPR009071">
    <property type="entry name" value="HMG_box_dom"/>
</dbReference>
<accession>A0A4C2EB11</accession>
<evidence type="ECO:0000256" key="2">
    <source>
        <dbReference type="PROSITE-ProRule" id="PRU00267"/>
    </source>
</evidence>
<dbReference type="PANTHER" id="PTHR48112:SF22">
    <property type="entry name" value="MITOCHONDRIAL TRANSCRIPTION FACTOR A, ISOFORM B"/>
    <property type="match status" value="1"/>
</dbReference>
<feature type="compositionally biased region" description="Basic residues" evidence="3">
    <location>
        <begin position="321"/>
        <end position="331"/>
    </location>
</feature>
<feature type="region of interest" description="Disordered" evidence="3">
    <location>
        <begin position="147"/>
        <end position="177"/>
    </location>
</feature>
<dbReference type="CDD" id="cd22012">
    <property type="entry name" value="HMG-box_ABF2_IXR1-like_rpt2"/>
    <property type="match status" value="1"/>
</dbReference>
<feature type="compositionally biased region" description="Polar residues" evidence="3">
    <location>
        <begin position="305"/>
        <end position="318"/>
    </location>
</feature>
<dbReference type="Gene3D" id="1.10.30.10">
    <property type="entry name" value="High mobility group box domain"/>
    <property type="match status" value="2"/>
</dbReference>
<dbReference type="AlphaFoldDB" id="A0A4C2EB11"/>
<feature type="DNA-binding region" description="HMG box" evidence="2">
    <location>
        <begin position="331"/>
        <end position="399"/>
    </location>
</feature>
<feature type="compositionally biased region" description="Low complexity" evidence="3">
    <location>
        <begin position="147"/>
        <end position="168"/>
    </location>
</feature>
<dbReference type="PANTHER" id="PTHR48112">
    <property type="entry name" value="HIGH MOBILITY GROUP PROTEIN DSP1"/>
    <property type="match status" value="1"/>
</dbReference>
<dbReference type="SUPFAM" id="SSF47095">
    <property type="entry name" value="HMG-box"/>
    <property type="match status" value="2"/>
</dbReference>
<evidence type="ECO:0000313" key="5">
    <source>
        <dbReference type="EMBL" id="GCF00447.1"/>
    </source>
</evidence>
<feature type="region of interest" description="Disordered" evidence="3">
    <location>
        <begin position="283"/>
        <end position="334"/>
    </location>
</feature>
<dbReference type="OrthoDB" id="5550281at2759"/>
<sequence length="478" mass="55919">MENASYERKCADESRQSGQAKEILPLIDAFCYQEDTGASSNSLLGIPQDTSLQYPPLDNPEIQYREFHPQNFNHFQNQGFPIQYQPKQQQQQQRHNHHQQLQQQLQRQQLQQQQEQQQQQQQQQQFHSQYQPQQAFQQLFQQGPQLSQYSGEQQRQQQQQQQQQQQHYHQQEQQHRFAQFSQAGLIPQQQSQPQQQPQLSSQDLGYIQQGNQGLQALNQQQLSELMYNSFLSHLAQKQVSSALTSALGNASHINPATAAAAAAGSSFLTQPVQRYFHSNVGNSPAMMDATHPSSLQSSPQLQLQNTQSMAKKLSSTQSRIEKRKQLKKQGPKRPSSAYFLFSMSIRNELLQQYPEAKVPELSKLASARWKELNEDQKRPFYDEFRTNWDKYRLERDQYEKTLPPKRPSGPFIQFTQEIRPIVVKENPEKNLIEITKIIGERWRNLEADKKNEYTETYKKRLKEWESCYPEEAEEAKKK</sequence>
<proteinExistence type="predicted"/>
<reference evidence="5 6" key="1">
    <citation type="submission" date="2019-01" db="EMBL/GenBank/DDBJ databases">
        <title>Draft Genome Sequencing of Zygosaccharomyces mellis Ca-7.</title>
        <authorList>
            <person name="Shiwa Y."/>
            <person name="Kanesaki Y."/>
            <person name="Ishige T."/>
            <person name="Mura K."/>
            <person name="Hori T."/>
            <person name="Tamura T."/>
        </authorList>
    </citation>
    <scope>NUCLEOTIDE SEQUENCE [LARGE SCALE GENOMIC DNA]</scope>
    <source>
        <strain evidence="5 6">Ca-7</strain>
    </source>
</reference>
<keyword evidence="1 2" id="KW-0238">DNA-binding</keyword>
<dbReference type="Proteomes" id="UP000301737">
    <property type="component" value="Unassembled WGS sequence"/>
</dbReference>
<comment type="caution">
    <text evidence="5">The sequence shown here is derived from an EMBL/GenBank/DDBJ whole genome shotgun (WGS) entry which is preliminary data.</text>
</comment>
<name>A0A4C2EB11_9SACH</name>
<protein>
    <recommendedName>
        <fullName evidence="4">HMG box domain-containing protein</fullName>
    </recommendedName>
</protein>
<keyword evidence="6" id="KW-1185">Reference proteome</keyword>
<gene>
    <name evidence="5" type="ORF">ZYGM_002645</name>
</gene>
<feature type="compositionally biased region" description="Low complexity" evidence="3">
    <location>
        <begin position="292"/>
        <end position="304"/>
    </location>
</feature>
<dbReference type="InterPro" id="IPR050342">
    <property type="entry name" value="HMGB"/>
</dbReference>
<feature type="region of interest" description="Disordered" evidence="3">
    <location>
        <begin position="40"/>
        <end position="59"/>
    </location>
</feature>
<feature type="domain" description="HMG box" evidence="4">
    <location>
        <begin position="331"/>
        <end position="399"/>
    </location>
</feature>
<evidence type="ECO:0000256" key="3">
    <source>
        <dbReference type="SAM" id="MobiDB-lite"/>
    </source>
</evidence>
<dbReference type="GO" id="GO:0003677">
    <property type="term" value="F:DNA binding"/>
    <property type="evidence" value="ECO:0007669"/>
    <property type="project" value="UniProtKB-UniRule"/>
</dbReference>
<feature type="region of interest" description="Disordered" evidence="3">
    <location>
        <begin position="85"/>
        <end position="107"/>
    </location>
</feature>
<dbReference type="Pfam" id="PF00505">
    <property type="entry name" value="HMG_box"/>
    <property type="match status" value="2"/>
</dbReference>